<protein>
    <submittedName>
        <fullName evidence="4">Pectate lyase</fullName>
    </submittedName>
</protein>
<dbReference type="SUPFAM" id="SSF51126">
    <property type="entry name" value="Pectin lyase-like"/>
    <property type="match status" value="1"/>
</dbReference>
<dbReference type="InterPro" id="IPR011050">
    <property type="entry name" value="Pectin_lyase_fold/virulence"/>
</dbReference>
<dbReference type="Proteomes" id="UP001596432">
    <property type="component" value="Unassembled WGS sequence"/>
</dbReference>
<dbReference type="Gene3D" id="2.160.20.10">
    <property type="entry name" value="Single-stranded right-handed beta-helix, Pectin lyase-like"/>
    <property type="match status" value="1"/>
</dbReference>
<dbReference type="InterPro" id="IPR052063">
    <property type="entry name" value="Polysaccharide_Lyase_1"/>
</dbReference>
<feature type="compositionally biased region" description="Low complexity" evidence="3">
    <location>
        <begin position="358"/>
        <end position="375"/>
    </location>
</feature>
<evidence type="ECO:0000313" key="4">
    <source>
        <dbReference type="EMBL" id="MFC7141902.1"/>
    </source>
</evidence>
<dbReference type="AlphaFoldDB" id="A0ABD5Y8R3"/>
<dbReference type="InterPro" id="IPR006311">
    <property type="entry name" value="TAT_signal"/>
</dbReference>
<feature type="region of interest" description="Disordered" evidence="3">
    <location>
        <begin position="21"/>
        <end position="72"/>
    </location>
</feature>
<evidence type="ECO:0000256" key="2">
    <source>
        <dbReference type="ARBA" id="ARBA00023180"/>
    </source>
</evidence>
<keyword evidence="1" id="KW-0479">Metal-binding</keyword>
<dbReference type="Gene3D" id="2.60.120.200">
    <property type="match status" value="1"/>
</dbReference>
<dbReference type="RefSeq" id="WP_274322980.1">
    <property type="nucleotide sequence ID" value="NZ_CP118158.1"/>
</dbReference>
<feature type="compositionally biased region" description="Low complexity" evidence="3">
    <location>
        <begin position="21"/>
        <end position="39"/>
    </location>
</feature>
<sequence length="741" mass="78268">MNPDRRTFIRTLGAGSIAGLAGCSALSGGDDTDTPATDAEPTDAEKTSTPEPTGTETDAPTDTDAPATGDGPTVITMKAAGADIWESTDLGHFFFAEVSGDFDARVEVTSLENTNPHAKAGLMARAALDPKSRNVMVRKRAGFGTSPQWRPTDGAATTSTTSEAGAPLSRVEGGTMNDANWQRLQRVGDTIRAYGSQNGEDWTLMVELTADQIELPDTVFLGLAATSHDNASATTAKFRNLSGVEPTKNQDLGSPIISGSVSVDQAAVISGLGAESSPTGATLTGTLESMGGSDTVDARFEYREATASEWQATDATSLSEPGAVEVDVSGLTPRRYYEFRAVAATGDQEFATVAQLFSTPSGSDGSSDQGPASSSHVDPSQGFADMAPWLDDDTPLVVVDEPTRESLAAATSIPGPRVVVFETSGTIDLGAQDLNVRNDKCWIAGQTAPSPGITLIRGALKIYGNDCVVQHIRSRPGTAGMERGDGWQPDAIEAVDETTGNVIDHCTGTWSVDENINIGYDTSDNTITNCLMAEPLNDATHGKGEHGYNSIIGDRAKNVTLAGNVYGLATDRNPRLKQGTETVVVNNLIHHYHDGMWADPETKHSIVGNVFEDPQTDQPNIFGDGSVYAEDNVQNDDADVPMIGDGISQLDSRPLWPEALEAVSSGEVKSHNLEHAGARPTDRTETDKRIISHIRNGEGGVIDSQEEVGGYPELAENTHSLDVPTTGLRAWLREQAAAVEP</sequence>
<keyword evidence="2" id="KW-0325">Glycoprotein</keyword>
<feature type="region of interest" description="Disordered" evidence="3">
    <location>
        <begin position="357"/>
        <end position="386"/>
    </location>
</feature>
<dbReference type="InterPro" id="IPR012334">
    <property type="entry name" value="Pectin_lyas_fold"/>
</dbReference>
<name>A0ABD5Y8R3_9EURY</name>
<dbReference type="GeneID" id="78822230"/>
<evidence type="ECO:0000256" key="1">
    <source>
        <dbReference type="ARBA" id="ARBA00022723"/>
    </source>
</evidence>
<evidence type="ECO:0000256" key="3">
    <source>
        <dbReference type="SAM" id="MobiDB-lite"/>
    </source>
</evidence>
<dbReference type="GO" id="GO:0016829">
    <property type="term" value="F:lyase activity"/>
    <property type="evidence" value="ECO:0007669"/>
    <property type="project" value="UniProtKB-KW"/>
</dbReference>
<dbReference type="PANTHER" id="PTHR42970">
    <property type="entry name" value="PECTATE LYASE C-RELATED"/>
    <property type="match status" value="1"/>
</dbReference>
<dbReference type="EMBL" id="JBHTAS010000001">
    <property type="protein sequence ID" value="MFC7141902.1"/>
    <property type="molecule type" value="Genomic_DNA"/>
</dbReference>
<evidence type="ECO:0000313" key="5">
    <source>
        <dbReference type="Proteomes" id="UP001596432"/>
    </source>
</evidence>
<proteinExistence type="predicted"/>
<dbReference type="PROSITE" id="PS51318">
    <property type="entry name" value="TAT"/>
    <property type="match status" value="1"/>
</dbReference>
<keyword evidence="5" id="KW-1185">Reference proteome</keyword>
<feature type="compositionally biased region" description="Low complexity" evidence="3">
    <location>
        <begin position="154"/>
        <end position="166"/>
    </location>
</feature>
<dbReference type="PANTHER" id="PTHR42970:SF1">
    <property type="entry name" value="PECTATE LYASE C-RELATED"/>
    <property type="match status" value="1"/>
</dbReference>
<dbReference type="PROSITE" id="PS51257">
    <property type="entry name" value="PROKAR_LIPOPROTEIN"/>
    <property type="match status" value="1"/>
</dbReference>
<organism evidence="4 5">
    <name type="scientific">Halosimplex aquaticum</name>
    <dbReference type="NCBI Taxonomy" id="3026162"/>
    <lineage>
        <taxon>Archaea</taxon>
        <taxon>Methanobacteriati</taxon>
        <taxon>Methanobacteriota</taxon>
        <taxon>Stenosarchaea group</taxon>
        <taxon>Halobacteria</taxon>
        <taxon>Halobacteriales</taxon>
        <taxon>Haloarculaceae</taxon>
        <taxon>Halosimplex</taxon>
    </lineage>
</organism>
<keyword evidence="4" id="KW-0456">Lyase</keyword>
<dbReference type="GO" id="GO:0046872">
    <property type="term" value="F:metal ion binding"/>
    <property type="evidence" value="ECO:0007669"/>
    <property type="project" value="UniProtKB-KW"/>
</dbReference>
<feature type="compositionally biased region" description="Low complexity" evidence="3">
    <location>
        <begin position="49"/>
        <end position="72"/>
    </location>
</feature>
<reference evidence="4 5" key="1">
    <citation type="journal article" date="2019" name="Int. J. Syst. Evol. Microbiol.">
        <title>The Global Catalogue of Microorganisms (GCM) 10K type strain sequencing project: providing services to taxonomists for standard genome sequencing and annotation.</title>
        <authorList>
            <consortium name="The Broad Institute Genomics Platform"/>
            <consortium name="The Broad Institute Genome Sequencing Center for Infectious Disease"/>
            <person name="Wu L."/>
            <person name="Ma J."/>
        </authorList>
    </citation>
    <scope>NUCLEOTIDE SEQUENCE [LARGE SCALE GENOMIC DNA]</scope>
    <source>
        <strain evidence="4 5">XZYJT29</strain>
    </source>
</reference>
<accession>A0ABD5Y8R3</accession>
<gene>
    <name evidence="4" type="ORF">ACFQMA_18955</name>
</gene>
<feature type="region of interest" description="Disordered" evidence="3">
    <location>
        <begin position="143"/>
        <end position="174"/>
    </location>
</feature>
<comment type="caution">
    <text evidence="4">The sequence shown here is derived from an EMBL/GenBank/DDBJ whole genome shotgun (WGS) entry which is preliminary data.</text>
</comment>